<dbReference type="CDD" id="cd00075">
    <property type="entry name" value="HATPase"/>
    <property type="match status" value="1"/>
</dbReference>
<dbReference type="Gene3D" id="3.30.565.10">
    <property type="entry name" value="Histidine kinase-like ATPase, C-terminal domain"/>
    <property type="match status" value="1"/>
</dbReference>
<dbReference type="InterPro" id="IPR003594">
    <property type="entry name" value="HATPase_dom"/>
</dbReference>
<dbReference type="GO" id="GO:0004721">
    <property type="term" value="F:phosphoprotein phosphatase activity"/>
    <property type="evidence" value="ECO:0007669"/>
    <property type="project" value="TreeGrafter"/>
</dbReference>
<dbReference type="InterPro" id="IPR003661">
    <property type="entry name" value="HisK_dim/P_dom"/>
</dbReference>
<comment type="catalytic activity">
    <reaction evidence="1">
        <text>ATP + protein L-histidine = ADP + protein N-phospho-L-histidine.</text>
        <dbReference type="EC" id="2.7.13.3"/>
    </reaction>
</comment>
<evidence type="ECO:0000256" key="4">
    <source>
        <dbReference type="ARBA" id="ARBA00022679"/>
    </source>
</evidence>
<evidence type="ECO:0000256" key="6">
    <source>
        <dbReference type="ARBA" id="ARBA00023012"/>
    </source>
</evidence>
<accession>A0A1I2YLT0</accession>
<dbReference type="SMART" id="SM00388">
    <property type="entry name" value="HisKA"/>
    <property type="match status" value="1"/>
</dbReference>
<organism evidence="9 10">
    <name type="scientific">Pedobacter insulae</name>
    <dbReference type="NCBI Taxonomy" id="414048"/>
    <lineage>
        <taxon>Bacteria</taxon>
        <taxon>Pseudomonadati</taxon>
        <taxon>Bacteroidota</taxon>
        <taxon>Sphingobacteriia</taxon>
        <taxon>Sphingobacteriales</taxon>
        <taxon>Sphingobacteriaceae</taxon>
        <taxon>Pedobacter</taxon>
    </lineage>
</organism>
<dbReference type="SUPFAM" id="SSF55874">
    <property type="entry name" value="ATPase domain of HSP90 chaperone/DNA topoisomerase II/histidine kinase"/>
    <property type="match status" value="1"/>
</dbReference>
<feature type="transmembrane region" description="Helical" evidence="7">
    <location>
        <begin position="225"/>
        <end position="245"/>
    </location>
</feature>
<keyword evidence="7" id="KW-1133">Transmembrane helix</keyword>
<gene>
    <name evidence="9" type="ORF">SAMN04489864_107178</name>
</gene>
<feature type="domain" description="Histidine kinase" evidence="8">
    <location>
        <begin position="264"/>
        <end position="477"/>
    </location>
</feature>
<keyword evidence="6" id="KW-0902">Two-component regulatory system</keyword>
<sequence length="477" mass="55015">MSICVLGITGLQLYWNYQNYQVVVANFRKDADIALDKAVDEEIKLRRKQIVLIFKGWLADSTIMKITCDTANREHQTAFTLKDAVPYYPNEKADQRTVSISNFKEKLGKITPKAKQVIINHFAMIVQDDLRDGTTFYYTQGIGHRLEKVFENSRLNIINLEALFEKELQKKNISQAFKLITKEHVKVAGFTTHKVNAALRRPYKKEMVWAKLETPNQYYFREMKWLIISSFLLIGITLFCFYYTIKTLFNQYKLVAIKNQFISNMTHEINTPLSSIQVTTEALQQFNFDEETKAKYLDIILYQTKKLNGLSEEILENAKLETLAFKRDQEVDIVQLLATLIQDLKLEERVILNYQSNLVNAILKGNKSHLSRSIANVLENAFKYNTAHSPTIDIELQETNKGFKITISDNGPGIANEFKDKIFDQFYRIPTGNVHDIKGYGLGLSYVKKIISQHHGSIRVSDNQPRGTIFSINLPKL</sequence>
<dbReference type="EMBL" id="FOPP01000007">
    <property type="protein sequence ID" value="SFH26319.1"/>
    <property type="molecule type" value="Genomic_DNA"/>
</dbReference>
<dbReference type="InterPro" id="IPR004358">
    <property type="entry name" value="Sig_transdc_His_kin-like_C"/>
</dbReference>
<dbReference type="PANTHER" id="PTHR45453:SF1">
    <property type="entry name" value="PHOSPHATE REGULON SENSOR PROTEIN PHOR"/>
    <property type="match status" value="1"/>
</dbReference>
<name>A0A1I2YLT0_9SPHI</name>
<reference evidence="9 10" key="1">
    <citation type="submission" date="2016-10" db="EMBL/GenBank/DDBJ databases">
        <authorList>
            <person name="de Groot N.N."/>
        </authorList>
    </citation>
    <scope>NUCLEOTIDE SEQUENCE [LARGE SCALE GENOMIC DNA]</scope>
    <source>
        <strain evidence="9 10">DSM 18684</strain>
    </source>
</reference>
<dbReference type="STRING" id="414048.SAMN04489864_107178"/>
<evidence type="ECO:0000256" key="3">
    <source>
        <dbReference type="ARBA" id="ARBA00022553"/>
    </source>
</evidence>
<dbReference type="CDD" id="cd00082">
    <property type="entry name" value="HisKA"/>
    <property type="match status" value="1"/>
</dbReference>
<keyword evidence="5 9" id="KW-0418">Kinase</keyword>
<proteinExistence type="predicted"/>
<dbReference type="InterPro" id="IPR005467">
    <property type="entry name" value="His_kinase_dom"/>
</dbReference>
<keyword evidence="10" id="KW-1185">Reference proteome</keyword>
<dbReference type="AlphaFoldDB" id="A0A1I2YLT0"/>
<dbReference type="GO" id="GO:0005886">
    <property type="term" value="C:plasma membrane"/>
    <property type="evidence" value="ECO:0007669"/>
    <property type="project" value="TreeGrafter"/>
</dbReference>
<dbReference type="InterPro" id="IPR036097">
    <property type="entry name" value="HisK_dim/P_sf"/>
</dbReference>
<protein>
    <recommendedName>
        <fullName evidence="2">histidine kinase</fullName>
        <ecNumber evidence="2">2.7.13.3</ecNumber>
    </recommendedName>
</protein>
<dbReference type="InterPro" id="IPR050351">
    <property type="entry name" value="BphY/WalK/GraS-like"/>
</dbReference>
<evidence type="ECO:0000256" key="1">
    <source>
        <dbReference type="ARBA" id="ARBA00000085"/>
    </source>
</evidence>
<keyword evidence="4" id="KW-0808">Transferase</keyword>
<dbReference type="GO" id="GO:0016036">
    <property type="term" value="P:cellular response to phosphate starvation"/>
    <property type="evidence" value="ECO:0007669"/>
    <property type="project" value="TreeGrafter"/>
</dbReference>
<keyword evidence="7" id="KW-0812">Transmembrane</keyword>
<dbReference type="EC" id="2.7.13.3" evidence="2"/>
<evidence type="ECO:0000313" key="10">
    <source>
        <dbReference type="Proteomes" id="UP000199666"/>
    </source>
</evidence>
<dbReference type="GO" id="GO:0000155">
    <property type="term" value="F:phosphorelay sensor kinase activity"/>
    <property type="evidence" value="ECO:0007669"/>
    <property type="project" value="InterPro"/>
</dbReference>
<dbReference type="PANTHER" id="PTHR45453">
    <property type="entry name" value="PHOSPHATE REGULON SENSOR PROTEIN PHOR"/>
    <property type="match status" value="1"/>
</dbReference>
<evidence type="ECO:0000256" key="5">
    <source>
        <dbReference type="ARBA" id="ARBA00022777"/>
    </source>
</evidence>
<evidence type="ECO:0000256" key="2">
    <source>
        <dbReference type="ARBA" id="ARBA00012438"/>
    </source>
</evidence>
<dbReference type="PRINTS" id="PR00344">
    <property type="entry name" value="BCTRLSENSOR"/>
</dbReference>
<evidence type="ECO:0000313" key="9">
    <source>
        <dbReference type="EMBL" id="SFH26319.1"/>
    </source>
</evidence>
<dbReference type="SUPFAM" id="SSF47384">
    <property type="entry name" value="Homodimeric domain of signal transducing histidine kinase"/>
    <property type="match status" value="1"/>
</dbReference>
<evidence type="ECO:0000256" key="7">
    <source>
        <dbReference type="SAM" id="Phobius"/>
    </source>
</evidence>
<dbReference type="PROSITE" id="PS50109">
    <property type="entry name" value="HIS_KIN"/>
    <property type="match status" value="1"/>
</dbReference>
<keyword evidence="3" id="KW-0597">Phosphoprotein</keyword>
<dbReference type="Pfam" id="PF02518">
    <property type="entry name" value="HATPase_c"/>
    <property type="match status" value="1"/>
</dbReference>
<dbReference type="SMART" id="SM00387">
    <property type="entry name" value="HATPase_c"/>
    <property type="match status" value="1"/>
</dbReference>
<dbReference type="Gene3D" id="1.10.287.130">
    <property type="match status" value="1"/>
</dbReference>
<evidence type="ECO:0000259" key="8">
    <source>
        <dbReference type="PROSITE" id="PS50109"/>
    </source>
</evidence>
<dbReference type="Pfam" id="PF00512">
    <property type="entry name" value="HisKA"/>
    <property type="match status" value="1"/>
</dbReference>
<dbReference type="InterPro" id="IPR036890">
    <property type="entry name" value="HATPase_C_sf"/>
</dbReference>
<keyword evidence="7" id="KW-0472">Membrane</keyword>
<dbReference type="Proteomes" id="UP000199666">
    <property type="component" value="Unassembled WGS sequence"/>
</dbReference>